<evidence type="ECO:0000313" key="2">
    <source>
        <dbReference type="EMBL" id="GAA0964572.1"/>
    </source>
</evidence>
<organism evidence="2 3">
    <name type="scientific">Actinocorallia libanotica</name>
    <dbReference type="NCBI Taxonomy" id="46162"/>
    <lineage>
        <taxon>Bacteria</taxon>
        <taxon>Bacillati</taxon>
        <taxon>Actinomycetota</taxon>
        <taxon>Actinomycetes</taxon>
        <taxon>Streptosporangiales</taxon>
        <taxon>Thermomonosporaceae</taxon>
        <taxon>Actinocorallia</taxon>
    </lineage>
</organism>
<dbReference type="PANTHER" id="PTHR41700">
    <property type="entry name" value="GCN5-RELATED N-ACETYLTRANSFERASE"/>
    <property type="match status" value="1"/>
</dbReference>
<gene>
    <name evidence="2" type="ORF">GCM10009550_62750</name>
</gene>
<dbReference type="PANTHER" id="PTHR41700:SF1">
    <property type="entry name" value="N-ACETYLTRANSFERASE DOMAIN-CONTAINING PROTEIN"/>
    <property type="match status" value="1"/>
</dbReference>
<dbReference type="Proteomes" id="UP001500665">
    <property type="component" value="Unassembled WGS sequence"/>
</dbReference>
<sequence>MRCPGSGRLIGVRDNGGDGRIEIRELDGRPGAAEHHRAAALFERIWGEPLMEAGLLRALSHAGNYVAGAWRGEELAGAAVAFFTAKGELHSHIAGVAPEARGAGVGRRLKSHQRAWALERGIGTVVWTFDPLVRRNAHFNMHVLGAMPAAYLPDFYGMMRDELNDASPSDRLYTVWDLRASAPPSPGTSEELIGRGAAVLLEPGAEHPADLPRKGRLLVAVPEDVEGLRARSPRTTARLRFAVREALMSAMEAGMRVTGMTRDGYYVLEGGAS</sequence>
<dbReference type="Pfam" id="PF00583">
    <property type="entry name" value="Acetyltransf_1"/>
    <property type="match status" value="1"/>
</dbReference>
<accession>A0ABN1RUX9</accession>
<reference evidence="2 3" key="1">
    <citation type="journal article" date="2019" name="Int. J. Syst. Evol. Microbiol.">
        <title>The Global Catalogue of Microorganisms (GCM) 10K type strain sequencing project: providing services to taxonomists for standard genome sequencing and annotation.</title>
        <authorList>
            <consortium name="The Broad Institute Genomics Platform"/>
            <consortium name="The Broad Institute Genome Sequencing Center for Infectious Disease"/>
            <person name="Wu L."/>
            <person name="Ma J."/>
        </authorList>
    </citation>
    <scope>NUCLEOTIDE SEQUENCE [LARGE SCALE GENOMIC DNA]</scope>
    <source>
        <strain evidence="2 3">JCM 10696</strain>
    </source>
</reference>
<dbReference type="SUPFAM" id="SSF55729">
    <property type="entry name" value="Acyl-CoA N-acyltransferases (Nat)"/>
    <property type="match status" value="1"/>
</dbReference>
<dbReference type="CDD" id="cd04301">
    <property type="entry name" value="NAT_SF"/>
    <property type="match status" value="1"/>
</dbReference>
<dbReference type="InterPro" id="IPR000182">
    <property type="entry name" value="GNAT_dom"/>
</dbReference>
<proteinExistence type="predicted"/>
<dbReference type="InterPro" id="IPR016181">
    <property type="entry name" value="Acyl_CoA_acyltransferase"/>
</dbReference>
<evidence type="ECO:0000313" key="3">
    <source>
        <dbReference type="Proteomes" id="UP001500665"/>
    </source>
</evidence>
<name>A0ABN1RUX9_9ACTN</name>
<dbReference type="EMBL" id="BAAAHH010000034">
    <property type="protein sequence ID" value="GAA0964572.1"/>
    <property type="molecule type" value="Genomic_DNA"/>
</dbReference>
<dbReference type="PROSITE" id="PS51186">
    <property type="entry name" value="GNAT"/>
    <property type="match status" value="1"/>
</dbReference>
<comment type="caution">
    <text evidence="2">The sequence shown here is derived from an EMBL/GenBank/DDBJ whole genome shotgun (WGS) entry which is preliminary data.</text>
</comment>
<feature type="domain" description="N-acetyltransferase" evidence="1">
    <location>
        <begin position="21"/>
        <end position="164"/>
    </location>
</feature>
<keyword evidence="3" id="KW-1185">Reference proteome</keyword>
<protein>
    <recommendedName>
        <fullName evidence="1">N-acetyltransferase domain-containing protein</fullName>
    </recommendedName>
</protein>
<dbReference type="Gene3D" id="3.40.630.30">
    <property type="match status" value="1"/>
</dbReference>
<evidence type="ECO:0000259" key="1">
    <source>
        <dbReference type="PROSITE" id="PS51186"/>
    </source>
</evidence>
<dbReference type="InterPro" id="IPR038764">
    <property type="entry name" value="GNAT_N_AcTrfase_prd"/>
</dbReference>